<gene>
    <name evidence="2" type="ORF">IFR04_015425</name>
</gene>
<feature type="transmembrane region" description="Helical" evidence="1">
    <location>
        <begin position="78"/>
        <end position="97"/>
    </location>
</feature>
<accession>A0A8H7T371</accession>
<evidence type="ECO:0000313" key="2">
    <source>
        <dbReference type="EMBL" id="KAG4411438.1"/>
    </source>
</evidence>
<keyword evidence="1" id="KW-0472">Membrane</keyword>
<protein>
    <submittedName>
        <fullName evidence="2">Uncharacterized protein</fullName>
    </submittedName>
</protein>
<dbReference type="AlphaFoldDB" id="A0A8H7T371"/>
<dbReference type="OrthoDB" id="3527554at2759"/>
<feature type="transmembrane region" description="Helical" evidence="1">
    <location>
        <begin position="48"/>
        <end position="66"/>
    </location>
</feature>
<dbReference type="EMBL" id="JAFJYH010000477">
    <property type="protein sequence ID" value="KAG4411438.1"/>
    <property type="molecule type" value="Genomic_DNA"/>
</dbReference>
<keyword evidence="1" id="KW-0812">Transmembrane</keyword>
<reference evidence="2" key="1">
    <citation type="submission" date="2021-02" db="EMBL/GenBank/DDBJ databases">
        <title>Genome sequence Cadophora malorum strain M34.</title>
        <authorList>
            <person name="Stefanovic E."/>
            <person name="Vu D."/>
            <person name="Scully C."/>
            <person name="Dijksterhuis J."/>
            <person name="Roader J."/>
            <person name="Houbraken J."/>
        </authorList>
    </citation>
    <scope>NUCLEOTIDE SEQUENCE</scope>
    <source>
        <strain evidence="2">M34</strain>
    </source>
</reference>
<comment type="caution">
    <text evidence="2">The sequence shown here is derived from an EMBL/GenBank/DDBJ whole genome shotgun (WGS) entry which is preliminary data.</text>
</comment>
<sequence>MNTTLQAIQAAVAFPLTDIALIIGLVLLYPCILHWMRRDDEALHVEEIVTHVYLVFLVGFCGFTWIWRGVLADMQLDFVPWIKYGTLVMPAMAHEIVMKWAISNHVARPEQMNDPFKVQYAVSIIFVAFCWTFLSNME</sequence>
<proteinExistence type="predicted"/>
<evidence type="ECO:0000313" key="3">
    <source>
        <dbReference type="Proteomes" id="UP000664132"/>
    </source>
</evidence>
<feature type="transmembrane region" description="Helical" evidence="1">
    <location>
        <begin position="118"/>
        <end position="134"/>
    </location>
</feature>
<feature type="transmembrane region" description="Helical" evidence="1">
    <location>
        <begin position="12"/>
        <end position="36"/>
    </location>
</feature>
<dbReference type="Proteomes" id="UP000664132">
    <property type="component" value="Unassembled WGS sequence"/>
</dbReference>
<evidence type="ECO:0000256" key="1">
    <source>
        <dbReference type="SAM" id="Phobius"/>
    </source>
</evidence>
<keyword evidence="1" id="KW-1133">Transmembrane helix</keyword>
<name>A0A8H7T371_9HELO</name>
<organism evidence="2 3">
    <name type="scientific">Cadophora malorum</name>
    <dbReference type="NCBI Taxonomy" id="108018"/>
    <lineage>
        <taxon>Eukaryota</taxon>
        <taxon>Fungi</taxon>
        <taxon>Dikarya</taxon>
        <taxon>Ascomycota</taxon>
        <taxon>Pezizomycotina</taxon>
        <taxon>Leotiomycetes</taxon>
        <taxon>Helotiales</taxon>
        <taxon>Ploettnerulaceae</taxon>
        <taxon>Cadophora</taxon>
    </lineage>
</organism>
<keyword evidence="3" id="KW-1185">Reference proteome</keyword>